<feature type="domain" description="PBP" evidence="9">
    <location>
        <begin position="24"/>
        <end position="318"/>
    </location>
</feature>
<comment type="similarity">
    <text evidence="2 7">Belongs to the PstS family.</text>
</comment>
<keyword evidence="11" id="KW-1185">Reference proteome</keyword>
<evidence type="ECO:0000256" key="5">
    <source>
        <dbReference type="ARBA" id="ARBA00022448"/>
    </source>
</evidence>
<evidence type="ECO:0000313" key="10">
    <source>
        <dbReference type="EMBL" id="MBB5372055.1"/>
    </source>
</evidence>
<evidence type="ECO:0000259" key="9">
    <source>
        <dbReference type="Pfam" id="PF12849"/>
    </source>
</evidence>
<comment type="subunit">
    <text evidence="3 7">The complex is composed of two ATP-binding proteins (PstB), two transmembrane proteins (PstC and PstA) and a solute-binding protein (PstS).</text>
</comment>
<evidence type="ECO:0000256" key="3">
    <source>
        <dbReference type="ARBA" id="ARBA00011529"/>
    </source>
</evidence>
<comment type="function">
    <text evidence="1 7">Part of the ABC transporter complex PstSACB involved in phosphate import.</text>
</comment>
<protein>
    <recommendedName>
        <fullName evidence="4 7">Phosphate-binding protein PstS</fullName>
    </recommendedName>
</protein>
<dbReference type="PANTHER" id="PTHR42996">
    <property type="entry name" value="PHOSPHATE-BINDING PROTEIN PSTS"/>
    <property type="match status" value="1"/>
</dbReference>
<dbReference type="SUPFAM" id="SSF53850">
    <property type="entry name" value="Periplasmic binding protein-like II"/>
    <property type="match status" value="1"/>
</dbReference>
<evidence type="ECO:0000256" key="8">
    <source>
        <dbReference type="SAM" id="SignalP"/>
    </source>
</evidence>
<keyword evidence="8" id="KW-0732">Signal</keyword>
<proteinExistence type="inferred from homology"/>
<accession>A0A840VFR1</accession>
<evidence type="ECO:0000256" key="1">
    <source>
        <dbReference type="ARBA" id="ARBA00002841"/>
    </source>
</evidence>
<evidence type="ECO:0000313" key="11">
    <source>
        <dbReference type="Proteomes" id="UP000553706"/>
    </source>
</evidence>
<dbReference type="InterPro" id="IPR005673">
    <property type="entry name" value="ABC_phos-bd_PstS"/>
</dbReference>
<gene>
    <name evidence="10" type="ORF">HNP71_000279</name>
</gene>
<dbReference type="GO" id="GO:0035435">
    <property type="term" value="P:phosphate ion transmembrane transport"/>
    <property type="evidence" value="ECO:0007669"/>
    <property type="project" value="InterPro"/>
</dbReference>
<evidence type="ECO:0000256" key="4">
    <source>
        <dbReference type="ARBA" id="ARBA00021889"/>
    </source>
</evidence>
<dbReference type="CDD" id="cd13565">
    <property type="entry name" value="PBP2_PstS"/>
    <property type="match status" value="1"/>
</dbReference>
<dbReference type="EMBL" id="JACHFJ010000001">
    <property type="protein sequence ID" value="MBB5372055.1"/>
    <property type="molecule type" value="Genomic_DNA"/>
</dbReference>
<dbReference type="NCBIfam" id="TIGR00975">
    <property type="entry name" value="3a0107s03"/>
    <property type="match status" value="1"/>
</dbReference>
<dbReference type="AlphaFoldDB" id="A0A840VFR1"/>
<keyword evidence="6 7" id="KW-0592">Phosphate transport</keyword>
<evidence type="ECO:0000256" key="7">
    <source>
        <dbReference type="PIRNR" id="PIRNR002756"/>
    </source>
</evidence>
<dbReference type="PANTHER" id="PTHR42996:SF1">
    <property type="entry name" value="PHOSPHATE-BINDING PROTEIN PSTS"/>
    <property type="match status" value="1"/>
</dbReference>
<keyword evidence="5 7" id="KW-0813">Transport</keyword>
<dbReference type="Proteomes" id="UP000553706">
    <property type="component" value="Unassembled WGS sequence"/>
</dbReference>
<comment type="caution">
    <text evidence="10">The sequence shown here is derived from an EMBL/GenBank/DDBJ whole genome shotgun (WGS) entry which is preliminary data.</text>
</comment>
<dbReference type="RefSeq" id="WP_343062171.1">
    <property type="nucleotide sequence ID" value="NZ_JACHFJ010000001.1"/>
</dbReference>
<sequence length="351" mass="36281">MKILTNLLRSGVAALAIASAAGAAHAQTVDVPLTESGSSLLYPLFNLWVASYSASHPGADITTTSTGSGAGIAQSIKGLVQIGASDAYLSDTMVKKNPTMMSIPLAISSQAVNYNLPGISHLNLSGPILAGIYEGKITQWNDPAIVAANPGVSLPNHVIIPVHRLDGSGDTFIFSQYLAFSTPEWASTLHYGTTISWPAVPGALGGNGNSGVLAAVKANPYSLGYIGVSYADKAAAAGLGVAALQNKHGEYVLPTDETIAAAAQSVATTTPADERVSMIFAEGANAYPIVNYEYAIVNSTQPAPALASAIHDFLTWAINEGNSPTFLKPVHFLPLPAAVKTLSQAQIDKIQ</sequence>
<name>A0A840VFR1_9PROT</name>
<dbReference type="GO" id="GO:0042301">
    <property type="term" value="F:phosphate ion binding"/>
    <property type="evidence" value="ECO:0007669"/>
    <property type="project" value="InterPro"/>
</dbReference>
<organism evidence="10 11">
    <name type="scientific">Acidocella aromatica</name>
    <dbReference type="NCBI Taxonomy" id="1303579"/>
    <lineage>
        <taxon>Bacteria</taxon>
        <taxon>Pseudomonadati</taxon>
        <taxon>Pseudomonadota</taxon>
        <taxon>Alphaproteobacteria</taxon>
        <taxon>Acetobacterales</taxon>
        <taxon>Acidocellaceae</taxon>
        <taxon>Acidocella</taxon>
    </lineage>
</organism>
<dbReference type="Gene3D" id="3.40.190.10">
    <property type="entry name" value="Periplasmic binding protein-like II"/>
    <property type="match status" value="2"/>
</dbReference>
<evidence type="ECO:0000256" key="6">
    <source>
        <dbReference type="ARBA" id="ARBA00022592"/>
    </source>
</evidence>
<reference evidence="10 11" key="1">
    <citation type="submission" date="2020-08" db="EMBL/GenBank/DDBJ databases">
        <title>Genomic Encyclopedia of Type Strains, Phase IV (KMG-IV): sequencing the most valuable type-strain genomes for metagenomic binning, comparative biology and taxonomic classification.</title>
        <authorList>
            <person name="Goeker M."/>
        </authorList>
    </citation>
    <scope>NUCLEOTIDE SEQUENCE [LARGE SCALE GENOMIC DNA]</scope>
    <source>
        <strain evidence="10 11">DSM 27026</strain>
    </source>
</reference>
<dbReference type="PIRSF" id="PIRSF002756">
    <property type="entry name" value="PstS"/>
    <property type="match status" value="1"/>
</dbReference>
<dbReference type="GO" id="GO:0043190">
    <property type="term" value="C:ATP-binding cassette (ABC) transporter complex"/>
    <property type="evidence" value="ECO:0007669"/>
    <property type="project" value="InterPro"/>
</dbReference>
<evidence type="ECO:0000256" key="2">
    <source>
        <dbReference type="ARBA" id="ARBA00008725"/>
    </source>
</evidence>
<dbReference type="InterPro" id="IPR024370">
    <property type="entry name" value="PBP_domain"/>
</dbReference>
<feature type="chain" id="PRO_5032665438" description="Phosphate-binding protein PstS" evidence="8">
    <location>
        <begin position="27"/>
        <end position="351"/>
    </location>
</feature>
<dbReference type="InterPro" id="IPR050962">
    <property type="entry name" value="Phosphate-bind_PstS"/>
</dbReference>
<dbReference type="Pfam" id="PF12849">
    <property type="entry name" value="PBP_like_2"/>
    <property type="match status" value="1"/>
</dbReference>
<feature type="signal peptide" evidence="8">
    <location>
        <begin position="1"/>
        <end position="26"/>
    </location>
</feature>